<proteinExistence type="predicted"/>
<dbReference type="Pfam" id="PF06632">
    <property type="entry name" value="XRCC4"/>
    <property type="match status" value="1"/>
</dbReference>
<dbReference type="GO" id="GO:0006310">
    <property type="term" value="P:DNA recombination"/>
    <property type="evidence" value="ECO:0007669"/>
    <property type="project" value="InterPro"/>
</dbReference>
<sequence>MDLDEVITVTKINTLTECLYLLIGWQTTSFEIYIFAKEKVWKGKFSPNRLASFSRNLQISEKEYFNNLKQCLSLQKNNYVFELKSGFFYWKRKVDNTVIIEGFLPVETDTSPKKMQPDLLEVLLALNKQLTRKAYYWEQKCRSMHLEYEKCLKDTEEFLNLKIDMEKALCDKFLNLLKLKKEKNLESRGNNKKNMKFEDMKELLEGL</sequence>
<evidence type="ECO:0000313" key="7">
    <source>
        <dbReference type="Proteomes" id="UP000663880"/>
    </source>
</evidence>
<dbReference type="GO" id="GO:0003677">
    <property type="term" value="F:DNA binding"/>
    <property type="evidence" value="ECO:0007669"/>
    <property type="project" value="InterPro"/>
</dbReference>
<name>A0A821P8G7_9NEOP</name>
<evidence type="ECO:0000313" key="6">
    <source>
        <dbReference type="EMBL" id="CAF4798429.1"/>
    </source>
</evidence>
<dbReference type="GO" id="GO:0005958">
    <property type="term" value="C:DNA-dependent protein kinase-DNA ligase 4 complex"/>
    <property type="evidence" value="ECO:0007669"/>
    <property type="project" value="TreeGrafter"/>
</dbReference>
<evidence type="ECO:0000259" key="5">
    <source>
        <dbReference type="Pfam" id="PF06632"/>
    </source>
</evidence>
<dbReference type="GO" id="GO:0032807">
    <property type="term" value="C:DNA ligase IV complex"/>
    <property type="evidence" value="ECO:0007669"/>
    <property type="project" value="TreeGrafter"/>
</dbReference>
<dbReference type="InterPro" id="IPR038051">
    <property type="entry name" value="XRCC4-like_N_sf"/>
</dbReference>
<dbReference type="Gene3D" id="2.170.210.10">
    <property type="entry name" value="DNA double-strand break repair and VJ recombination XRCC4, N-terminal"/>
    <property type="match status" value="1"/>
</dbReference>
<dbReference type="InterPro" id="IPR053961">
    <property type="entry name" value="XRCC4_N"/>
</dbReference>
<evidence type="ECO:0000256" key="2">
    <source>
        <dbReference type="ARBA" id="ARBA00022763"/>
    </source>
</evidence>
<dbReference type="PANTHER" id="PTHR28559:SF1">
    <property type="entry name" value="DNA REPAIR PROTEIN XRCC4"/>
    <property type="match status" value="1"/>
</dbReference>
<accession>A0A821P8G7</accession>
<dbReference type="AlphaFoldDB" id="A0A821P8G7"/>
<dbReference type="InterPro" id="IPR010585">
    <property type="entry name" value="DNA_repair_prot_XRCC4"/>
</dbReference>
<dbReference type="OrthoDB" id="8064436at2759"/>
<comment type="subcellular location">
    <subcellularLocation>
        <location evidence="1">Nucleus</location>
    </subcellularLocation>
</comment>
<keyword evidence="2" id="KW-0227">DNA damage</keyword>
<dbReference type="SUPFAM" id="SSF58022">
    <property type="entry name" value="XRCC4, C-terminal oligomerization domain"/>
    <property type="match status" value="1"/>
</dbReference>
<gene>
    <name evidence="6" type="ORF">PMACD_LOCUS3301</name>
</gene>
<dbReference type="EMBL" id="CAJOBZ010000005">
    <property type="protein sequence ID" value="CAF4798429.1"/>
    <property type="molecule type" value="Genomic_DNA"/>
</dbReference>
<evidence type="ECO:0000256" key="4">
    <source>
        <dbReference type="ARBA" id="ARBA00023242"/>
    </source>
</evidence>
<protein>
    <recommendedName>
        <fullName evidence="5">XRCC4 N-terminal domain-containing protein</fullName>
    </recommendedName>
</protein>
<evidence type="ECO:0000256" key="1">
    <source>
        <dbReference type="ARBA" id="ARBA00004123"/>
    </source>
</evidence>
<dbReference type="PANTHER" id="PTHR28559">
    <property type="entry name" value="DNA REPAIR PROTEIN XRCC4"/>
    <property type="match status" value="1"/>
</dbReference>
<reference evidence="6" key="1">
    <citation type="submission" date="2021-02" db="EMBL/GenBank/DDBJ databases">
        <authorList>
            <person name="Steward A R."/>
        </authorList>
    </citation>
    <scope>NUCLEOTIDE SEQUENCE</scope>
</reference>
<dbReference type="Proteomes" id="UP000663880">
    <property type="component" value="Unassembled WGS sequence"/>
</dbReference>
<organism evidence="6 7">
    <name type="scientific">Pieris macdunnoughi</name>
    <dbReference type="NCBI Taxonomy" id="345717"/>
    <lineage>
        <taxon>Eukaryota</taxon>
        <taxon>Metazoa</taxon>
        <taxon>Ecdysozoa</taxon>
        <taxon>Arthropoda</taxon>
        <taxon>Hexapoda</taxon>
        <taxon>Insecta</taxon>
        <taxon>Pterygota</taxon>
        <taxon>Neoptera</taxon>
        <taxon>Endopterygota</taxon>
        <taxon>Lepidoptera</taxon>
        <taxon>Glossata</taxon>
        <taxon>Ditrysia</taxon>
        <taxon>Papilionoidea</taxon>
        <taxon>Pieridae</taxon>
        <taxon>Pierinae</taxon>
        <taxon>Pieris</taxon>
    </lineage>
</organism>
<dbReference type="GO" id="GO:0006303">
    <property type="term" value="P:double-strand break repair via nonhomologous end joining"/>
    <property type="evidence" value="ECO:0007669"/>
    <property type="project" value="TreeGrafter"/>
</dbReference>
<keyword evidence="7" id="KW-1185">Reference proteome</keyword>
<comment type="caution">
    <text evidence="6">The sequence shown here is derived from an EMBL/GenBank/DDBJ whole genome shotgun (WGS) entry which is preliminary data.</text>
</comment>
<dbReference type="GO" id="GO:0010165">
    <property type="term" value="P:response to X-ray"/>
    <property type="evidence" value="ECO:0007669"/>
    <property type="project" value="TreeGrafter"/>
</dbReference>
<evidence type="ECO:0000256" key="3">
    <source>
        <dbReference type="ARBA" id="ARBA00023204"/>
    </source>
</evidence>
<feature type="domain" description="XRCC4 N-terminal" evidence="5">
    <location>
        <begin position="19"/>
        <end position="98"/>
    </location>
</feature>
<keyword evidence="4" id="KW-0539">Nucleus</keyword>
<keyword evidence="3" id="KW-0234">DNA repair</keyword>